<proteinExistence type="inferred from homology"/>
<dbReference type="Pfam" id="PF01535">
    <property type="entry name" value="PPR"/>
    <property type="match status" value="1"/>
</dbReference>
<gene>
    <name evidence="4" type="ORF">OLEA9_A046037</name>
</gene>
<keyword evidence="2" id="KW-0677">Repeat</keyword>
<evidence type="ECO:0008006" key="6">
    <source>
        <dbReference type="Google" id="ProtNLM"/>
    </source>
</evidence>
<evidence type="ECO:0000256" key="3">
    <source>
        <dbReference type="PROSITE-ProRule" id="PRU00708"/>
    </source>
</evidence>
<comment type="similarity">
    <text evidence="1">Belongs to the PPR family. P subfamily.</text>
</comment>
<sequence>GKVAEAEDLALQMKNKGSSLDVVTYNSLIYGYSNAAEIEKCLWLYKKMKTLGIKPTLYTYHPLISICKREGLQLVEKIIQEIAQINLTPDRIVYNELIHCCVEHGDVCKAFALHSEM</sequence>
<feature type="non-terminal residue" evidence="4">
    <location>
        <position position="117"/>
    </location>
</feature>
<dbReference type="Pfam" id="PF13041">
    <property type="entry name" value="PPR_2"/>
    <property type="match status" value="1"/>
</dbReference>
<dbReference type="Gene3D" id="1.25.40.10">
    <property type="entry name" value="Tetratricopeptide repeat domain"/>
    <property type="match status" value="1"/>
</dbReference>
<evidence type="ECO:0000313" key="4">
    <source>
        <dbReference type="EMBL" id="CAA2989026.1"/>
    </source>
</evidence>
<name>A0A8S0S8F9_OLEEU</name>
<evidence type="ECO:0000256" key="1">
    <source>
        <dbReference type="ARBA" id="ARBA00007626"/>
    </source>
</evidence>
<dbReference type="PANTHER" id="PTHR47447">
    <property type="entry name" value="OS03G0856100 PROTEIN"/>
    <property type="match status" value="1"/>
</dbReference>
<dbReference type="InterPro" id="IPR011990">
    <property type="entry name" value="TPR-like_helical_dom_sf"/>
</dbReference>
<dbReference type="NCBIfam" id="TIGR00756">
    <property type="entry name" value="PPR"/>
    <property type="match status" value="2"/>
</dbReference>
<dbReference type="EMBL" id="CACTIH010004046">
    <property type="protein sequence ID" value="CAA2989026.1"/>
    <property type="molecule type" value="Genomic_DNA"/>
</dbReference>
<dbReference type="Proteomes" id="UP000594638">
    <property type="component" value="Unassembled WGS sequence"/>
</dbReference>
<accession>A0A8S0S8F9</accession>
<dbReference type="InterPro" id="IPR002885">
    <property type="entry name" value="PPR_rpt"/>
</dbReference>
<reference evidence="4 5" key="1">
    <citation type="submission" date="2019-12" db="EMBL/GenBank/DDBJ databases">
        <authorList>
            <person name="Alioto T."/>
            <person name="Alioto T."/>
            <person name="Gomez Garrido J."/>
        </authorList>
    </citation>
    <scope>NUCLEOTIDE SEQUENCE [LARGE SCALE GENOMIC DNA]</scope>
</reference>
<dbReference type="AlphaFoldDB" id="A0A8S0S8F9"/>
<keyword evidence="5" id="KW-1185">Reference proteome</keyword>
<feature type="repeat" description="PPR" evidence="3">
    <location>
        <begin position="90"/>
        <end position="117"/>
    </location>
</feature>
<dbReference type="OrthoDB" id="185373at2759"/>
<dbReference type="PROSITE" id="PS51375">
    <property type="entry name" value="PPR"/>
    <property type="match status" value="2"/>
</dbReference>
<dbReference type="PANTHER" id="PTHR47447:SF22">
    <property type="entry name" value="TETRATRICOPEPTIDE-LIKE HELICAL DOMAIN SUPERFAMILY"/>
    <property type="match status" value="1"/>
</dbReference>
<organism evidence="4 5">
    <name type="scientific">Olea europaea subsp. europaea</name>
    <dbReference type="NCBI Taxonomy" id="158383"/>
    <lineage>
        <taxon>Eukaryota</taxon>
        <taxon>Viridiplantae</taxon>
        <taxon>Streptophyta</taxon>
        <taxon>Embryophyta</taxon>
        <taxon>Tracheophyta</taxon>
        <taxon>Spermatophyta</taxon>
        <taxon>Magnoliopsida</taxon>
        <taxon>eudicotyledons</taxon>
        <taxon>Gunneridae</taxon>
        <taxon>Pentapetalae</taxon>
        <taxon>asterids</taxon>
        <taxon>lamiids</taxon>
        <taxon>Lamiales</taxon>
        <taxon>Oleaceae</taxon>
        <taxon>Oleeae</taxon>
        <taxon>Olea</taxon>
    </lineage>
</organism>
<protein>
    <recommendedName>
        <fullName evidence="6">Pentatricopeptide repeat-containing protein</fullName>
    </recommendedName>
</protein>
<dbReference type="Gramene" id="OE9A046037T1">
    <property type="protein sequence ID" value="OE9A046037C1"/>
    <property type="gene ID" value="OE9A046037"/>
</dbReference>
<feature type="non-terminal residue" evidence="4">
    <location>
        <position position="1"/>
    </location>
</feature>
<comment type="caution">
    <text evidence="4">The sequence shown here is derived from an EMBL/GenBank/DDBJ whole genome shotgun (WGS) entry which is preliminary data.</text>
</comment>
<evidence type="ECO:0000256" key="2">
    <source>
        <dbReference type="ARBA" id="ARBA00022737"/>
    </source>
</evidence>
<evidence type="ECO:0000313" key="5">
    <source>
        <dbReference type="Proteomes" id="UP000594638"/>
    </source>
</evidence>
<feature type="repeat" description="PPR" evidence="3">
    <location>
        <begin position="21"/>
        <end position="55"/>
    </location>
</feature>